<keyword evidence="10" id="KW-1185">Reference proteome</keyword>
<name>A0A7X2P7T6_9FIRM</name>
<dbReference type="GO" id="GO:0006508">
    <property type="term" value="P:proteolysis"/>
    <property type="evidence" value="ECO:0007669"/>
    <property type="project" value="UniProtKB-KW"/>
</dbReference>
<dbReference type="RefSeq" id="WP_154457633.1">
    <property type="nucleotide sequence ID" value="NZ_VUMV01000003.1"/>
</dbReference>
<evidence type="ECO:0000256" key="7">
    <source>
        <dbReference type="SAM" id="Phobius"/>
    </source>
</evidence>
<proteinExistence type="inferred from homology"/>
<evidence type="ECO:0000313" key="9">
    <source>
        <dbReference type="EMBL" id="MST81721.1"/>
    </source>
</evidence>
<evidence type="ECO:0000313" key="10">
    <source>
        <dbReference type="Proteomes" id="UP000466864"/>
    </source>
</evidence>
<dbReference type="AlphaFoldDB" id="A0A7X2P7T6"/>
<feature type="transmembrane region" description="Helical" evidence="7">
    <location>
        <begin position="105"/>
        <end position="123"/>
    </location>
</feature>
<evidence type="ECO:0000256" key="6">
    <source>
        <dbReference type="ARBA" id="ARBA00023136"/>
    </source>
</evidence>
<keyword evidence="9" id="KW-0645">Protease</keyword>
<evidence type="ECO:0000256" key="1">
    <source>
        <dbReference type="ARBA" id="ARBA00004141"/>
    </source>
</evidence>
<evidence type="ECO:0000256" key="4">
    <source>
        <dbReference type="ARBA" id="ARBA00022801"/>
    </source>
</evidence>
<dbReference type="PANTHER" id="PTHR43731:SF14">
    <property type="entry name" value="PRESENILIN-ASSOCIATED RHOMBOID-LIKE PROTEIN, MITOCHONDRIAL"/>
    <property type="match status" value="1"/>
</dbReference>
<evidence type="ECO:0000256" key="2">
    <source>
        <dbReference type="ARBA" id="ARBA00009045"/>
    </source>
</evidence>
<comment type="subcellular location">
    <subcellularLocation>
        <location evidence="1">Membrane</location>
        <topology evidence="1">Multi-pass membrane protein</topology>
    </subcellularLocation>
</comment>
<keyword evidence="4" id="KW-0378">Hydrolase</keyword>
<dbReference type="GO" id="GO:0004252">
    <property type="term" value="F:serine-type endopeptidase activity"/>
    <property type="evidence" value="ECO:0007669"/>
    <property type="project" value="InterPro"/>
</dbReference>
<sequence>MERPYDSGEDALERILHRKQKSWVMLVILVINVAVFFYAEATGGSDDVQHMIKLGAAYTPLIRQGEYYRLFTSMFLHFGPGHLFSNMLALFFLGDFMERYLGKIGFLLVYLGGGLCGNLFSMAMELRGGDYSVSAGASGAVFALMGGMLVALLMHHGKLEDLTLRRLVIYIVLSLWAGFQTAGIDVNAHLGGLVGGALLSVIPLLVRNSAHLRRNTVDSRRDGQL</sequence>
<feature type="transmembrane region" description="Helical" evidence="7">
    <location>
        <begin position="22"/>
        <end position="39"/>
    </location>
</feature>
<evidence type="ECO:0000256" key="3">
    <source>
        <dbReference type="ARBA" id="ARBA00022692"/>
    </source>
</evidence>
<dbReference type="PANTHER" id="PTHR43731">
    <property type="entry name" value="RHOMBOID PROTEASE"/>
    <property type="match status" value="1"/>
</dbReference>
<gene>
    <name evidence="9" type="ORF">FYJ60_05270</name>
</gene>
<dbReference type="Proteomes" id="UP000466864">
    <property type="component" value="Unassembled WGS sequence"/>
</dbReference>
<protein>
    <submittedName>
        <fullName evidence="9">Rhomboid family intramembrane serine protease</fullName>
    </submittedName>
</protein>
<feature type="transmembrane region" description="Helical" evidence="7">
    <location>
        <begin position="74"/>
        <end position="93"/>
    </location>
</feature>
<dbReference type="Gene3D" id="1.20.1540.10">
    <property type="entry name" value="Rhomboid-like"/>
    <property type="match status" value="1"/>
</dbReference>
<keyword evidence="3 7" id="KW-0812">Transmembrane</keyword>
<feature type="transmembrane region" description="Helical" evidence="7">
    <location>
        <begin position="135"/>
        <end position="155"/>
    </location>
</feature>
<dbReference type="InterPro" id="IPR035952">
    <property type="entry name" value="Rhomboid-like_sf"/>
</dbReference>
<comment type="similarity">
    <text evidence="2">Belongs to the peptidase S54 family.</text>
</comment>
<dbReference type="SUPFAM" id="SSF144091">
    <property type="entry name" value="Rhomboid-like"/>
    <property type="match status" value="1"/>
</dbReference>
<dbReference type="GO" id="GO:0016020">
    <property type="term" value="C:membrane"/>
    <property type="evidence" value="ECO:0007669"/>
    <property type="project" value="UniProtKB-SubCell"/>
</dbReference>
<accession>A0A7X2P7T6</accession>
<feature type="transmembrane region" description="Helical" evidence="7">
    <location>
        <begin position="190"/>
        <end position="206"/>
    </location>
</feature>
<organism evidence="9 10">
    <name type="scientific">Bilifractor porci</name>
    <dbReference type="NCBI Taxonomy" id="2606636"/>
    <lineage>
        <taxon>Bacteria</taxon>
        <taxon>Bacillati</taxon>
        <taxon>Bacillota</taxon>
        <taxon>Clostridia</taxon>
        <taxon>Lachnospirales</taxon>
        <taxon>Lachnospiraceae</taxon>
        <taxon>Bilifractor</taxon>
    </lineage>
</organism>
<evidence type="ECO:0000259" key="8">
    <source>
        <dbReference type="Pfam" id="PF01694"/>
    </source>
</evidence>
<dbReference type="EMBL" id="VUMV01000003">
    <property type="protein sequence ID" value="MST81721.1"/>
    <property type="molecule type" value="Genomic_DNA"/>
</dbReference>
<feature type="domain" description="Peptidase S54 rhomboid" evidence="8">
    <location>
        <begin position="65"/>
        <end position="202"/>
    </location>
</feature>
<dbReference type="InterPro" id="IPR022764">
    <property type="entry name" value="Peptidase_S54_rhomboid_dom"/>
</dbReference>
<reference evidence="9 10" key="1">
    <citation type="submission" date="2019-08" db="EMBL/GenBank/DDBJ databases">
        <title>In-depth cultivation of the pig gut microbiome towards novel bacterial diversity and tailored functional studies.</title>
        <authorList>
            <person name="Wylensek D."/>
            <person name="Hitch T.C.A."/>
            <person name="Clavel T."/>
        </authorList>
    </citation>
    <scope>NUCLEOTIDE SEQUENCE [LARGE SCALE GENOMIC DNA]</scope>
    <source>
        <strain evidence="9 10">Oil+RF-744-WCA-WT-13</strain>
    </source>
</reference>
<feature type="transmembrane region" description="Helical" evidence="7">
    <location>
        <begin position="167"/>
        <end position="184"/>
    </location>
</feature>
<dbReference type="Pfam" id="PF01694">
    <property type="entry name" value="Rhomboid"/>
    <property type="match status" value="1"/>
</dbReference>
<evidence type="ECO:0000256" key="5">
    <source>
        <dbReference type="ARBA" id="ARBA00022989"/>
    </source>
</evidence>
<keyword evidence="5 7" id="KW-1133">Transmembrane helix</keyword>
<comment type="caution">
    <text evidence="9">The sequence shown here is derived from an EMBL/GenBank/DDBJ whole genome shotgun (WGS) entry which is preliminary data.</text>
</comment>
<dbReference type="InterPro" id="IPR050925">
    <property type="entry name" value="Rhomboid_protease_S54"/>
</dbReference>
<keyword evidence="6 7" id="KW-0472">Membrane</keyword>